<proteinExistence type="predicted"/>
<keyword evidence="3" id="KW-1185">Reference proteome</keyword>
<reference evidence="2 3" key="1">
    <citation type="submission" date="2012-12" db="EMBL/GenBank/DDBJ databases">
        <authorList>
            <person name="Sencilo A."/>
            <person name="Jacobs-Sera D."/>
            <person name="Russell D.A."/>
            <person name="Ko C."/>
            <person name="Atanasova N."/>
            <person name="Osterlund E."/>
            <person name="Oksanen H.M."/>
            <person name="Bamford D.H."/>
            <person name="Hatfull G.F."/>
            <person name="Roine E."/>
            <person name="Hendrix R.W."/>
        </authorList>
    </citation>
    <scope>NUCLEOTIDE SEQUENCE [LARGE SCALE GENOMIC DNA]</scope>
</reference>
<organism evidence="2 3">
    <name type="scientific">Haloarcula hispanica tailed virus 2</name>
    <dbReference type="NCBI Taxonomy" id="1273751"/>
    <lineage>
        <taxon>Viruses</taxon>
        <taxon>Duplodnaviria</taxon>
        <taxon>Heunggongvirae</taxon>
        <taxon>Uroviricota</taxon>
        <taxon>Caudoviricetes</taxon>
        <taxon>Saparoviridae</taxon>
        <taxon>Halohivirus</taxon>
        <taxon>Halohivirus suolae</taxon>
        <taxon>Halohivirus HHTV2</taxon>
    </lineage>
</organism>
<dbReference type="RefSeq" id="YP_008060323.1">
    <property type="nucleotide sequence ID" value="NC_021340.1"/>
</dbReference>
<dbReference type="Proteomes" id="UP000203112">
    <property type="component" value="Segment"/>
</dbReference>
<sequence length="67" mass="7734">MRWSAARRDAYPTSYPNLLLRECCPVLREATPLPQGKHLSRATEKCLETEEPRGRGVPQKRVTRIRS</sequence>
<evidence type="ECO:0000313" key="3">
    <source>
        <dbReference type="Proteomes" id="UP000203112"/>
    </source>
</evidence>
<accession>R4T8N1</accession>
<dbReference type="EMBL" id="KC292024">
    <property type="protein sequence ID" value="AGM11255.1"/>
    <property type="molecule type" value="Genomic_DNA"/>
</dbReference>
<evidence type="ECO:0000256" key="1">
    <source>
        <dbReference type="SAM" id="MobiDB-lite"/>
    </source>
</evidence>
<protein>
    <submittedName>
        <fullName evidence="2">Uncharacterized protein</fullName>
    </submittedName>
</protein>
<feature type="region of interest" description="Disordered" evidence="1">
    <location>
        <begin position="34"/>
        <end position="67"/>
    </location>
</feature>
<evidence type="ECO:0000313" key="2">
    <source>
        <dbReference type="EMBL" id="AGM11255.1"/>
    </source>
</evidence>
<gene>
    <name evidence="2" type="primary">14</name>
    <name evidence="2" type="ORF">HHTV2_14</name>
</gene>
<feature type="compositionally biased region" description="Basic and acidic residues" evidence="1">
    <location>
        <begin position="41"/>
        <end position="54"/>
    </location>
</feature>
<name>R4T8N1_9CAUD</name>
<dbReference type="KEGG" id="vg:16194296"/>
<dbReference type="GeneID" id="16194296"/>